<sequence>MSILMNPILWVGVLVVIIGVIIISMIISKRRKKELEELENLFPGERMETNTEAISVEKVRRATLEREKRFQSKKKELEQRKPRKILPDEDKEIITSVEVHDEGQLEIDMNEQQQKRSNKGLNFLSKKSKNEPPMVNSQGLEVNMTTKKVSIETAKEEPKPPSANRRKYKQSLLNPRRETNSDNQHKNNSSMLSRTMLSKGGNNSQANPSQNGDQQHLSHKKTL</sequence>
<reference evidence="3 4" key="2">
    <citation type="submission" date="2018-06" db="EMBL/GenBank/DDBJ databases">
        <authorList>
            <person name="Zhirakovskaya E."/>
        </authorList>
    </citation>
    <scope>NUCLEOTIDE SEQUENCE [LARGE SCALE GENOMIC DNA]</scope>
    <source>
        <strain evidence="3 4">FBKL4.011</strain>
    </source>
</reference>
<evidence type="ECO:0000256" key="1">
    <source>
        <dbReference type="SAM" id="MobiDB-lite"/>
    </source>
</evidence>
<reference evidence="3 4" key="1">
    <citation type="submission" date="2018-06" db="EMBL/GenBank/DDBJ databases">
        <title>Thermoflavimicrobium daqus sp. nov., a thermophilic microbe isolated from Moutai-flavour Daqu.</title>
        <authorList>
            <person name="Wang X."/>
            <person name="Zhou H."/>
        </authorList>
    </citation>
    <scope>NUCLEOTIDE SEQUENCE [LARGE SCALE GENOMIC DNA]</scope>
    <source>
        <strain evidence="3 4">FBKL4.011</strain>
    </source>
</reference>
<feature type="compositionally biased region" description="Polar residues" evidence="1">
    <location>
        <begin position="186"/>
        <end position="215"/>
    </location>
</feature>
<keyword evidence="4" id="KW-1185">Reference proteome</keyword>
<dbReference type="OrthoDB" id="9941706at2"/>
<organism evidence="3 4">
    <name type="scientific">Thermoflavimicrobium daqui</name>
    <dbReference type="NCBI Taxonomy" id="2137476"/>
    <lineage>
        <taxon>Bacteria</taxon>
        <taxon>Bacillati</taxon>
        <taxon>Bacillota</taxon>
        <taxon>Bacilli</taxon>
        <taxon>Bacillales</taxon>
        <taxon>Thermoactinomycetaceae</taxon>
        <taxon>Thermoflavimicrobium</taxon>
    </lineage>
</organism>
<evidence type="ECO:0000256" key="2">
    <source>
        <dbReference type="SAM" id="Phobius"/>
    </source>
</evidence>
<feature type="compositionally biased region" description="Polar residues" evidence="1">
    <location>
        <begin position="135"/>
        <end position="148"/>
    </location>
</feature>
<feature type="region of interest" description="Disordered" evidence="1">
    <location>
        <begin position="122"/>
        <end position="223"/>
    </location>
</feature>
<comment type="caution">
    <text evidence="3">The sequence shown here is derived from an EMBL/GenBank/DDBJ whole genome shotgun (WGS) entry which is preliminary data.</text>
</comment>
<keyword evidence="2" id="KW-0812">Transmembrane</keyword>
<dbReference type="RefSeq" id="WP_113658907.1">
    <property type="nucleotide sequence ID" value="NZ_KZ845666.1"/>
</dbReference>
<evidence type="ECO:0000313" key="3">
    <source>
        <dbReference type="EMBL" id="RAL24536.1"/>
    </source>
</evidence>
<dbReference type="EMBL" id="QJKK01000004">
    <property type="protein sequence ID" value="RAL24536.1"/>
    <property type="molecule type" value="Genomic_DNA"/>
</dbReference>
<proteinExistence type="predicted"/>
<dbReference type="AlphaFoldDB" id="A0A364K5B3"/>
<keyword evidence="2" id="KW-1133">Transmembrane helix</keyword>
<keyword evidence="2" id="KW-0472">Membrane</keyword>
<dbReference type="Proteomes" id="UP000251213">
    <property type="component" value="Unassembled WGS sequence"/>
</dbReference>
<feature type="transmembrane region" description="Helical" evidence="2">
    <location>
        <begin position="6"/>
        <end position="27"/>
    </location>
</feature>
<gene>
    <name evidence="3" type="ORF">DL897_09510</name>
</gene>
<evidence type="ECO:0000313" key="4">
    <source>
        <dbReference type="Proteomes" id="UP000251213"/>
    </source>
</evidence>
<name>A0A364K5B3_9BACL</name>
<feature type="compositionally biased region" description="Basic and acidic residues" evidence="1">
    <location>
        <begin position="175"/>
        <end position="185"/>
    </location>
</feature>
<accession>A0A364K5B3</accession>
<protein>
    <submittedName>
        <fullName evidence="3">Uncharacterized protein</fullName>
    </submittedName>
</protein>
<feature type="compositionally biased region" description="Basic and acidic residues" evidence="1">
    <location>
        <begin position="149"/>
        <end position="159"/>
    </location>
</feature>